<accession>A0AAE4FQZ9</accession>
<feature type="domain" description="Methyltransferase type 11" evidence="1">
    <location>
        <begin position="101"/>
        <end position="190"/>
    </location>
</feature>
<reference evidence="3" key="1">
    <citation type="submission" date="2023-07" db="EMBL/GenBank/DDBJ databases">
        <authorList>
            <person name="Luz R."/>
            <person name="Cordeiro R."/>
            <person name="Fonseca A."/>
            <person name="Goncalves V."/>
        </authorList>
    </citation>
    <scope>NUCLEOTIDE SEQUENCE [LARGE SCALE GENOMIC DNA]</scope>
    <source>
        <strain evidence="3">BACA0444</strain>
    </source>
</reference>
<dbReference type="PANTHER" id="PTHR43861">
    <property type="entry name" value="TRANS-ACONITATE 2-METHYLTRANSFERASE-RELATED"/>
    <property type="match status" value="1"/>
</dbReference>
<comment type="caution">
    <text evidence="2">The sequence shown here is derived from an EMBL/GenBank/DDBJ whole genome shotgun (WGS) entry which is preliminary data.</text>
</comment>
<dbReference type="Gene3D" id="3.40.50.150">
    <property type="entry name" value="Vaccinia Virus protein VP39"/>
    <property type="match status" value="1"/>
</dbReference>
<keyword evidence="2" id="KW-0808">Transferase</keyword>
<dbReference type="AlphaFoldDB" id="A0AAE4FQZ9"/>
<gene>
    <name evidence="2" type="ORF">RIF25_01310</name>
</gene>
<dbReference type="PANTHER" id="PTHR43861:SF6">
    <property type="entry name" value="METHYLTRANSFERASE TYPE 11"/>
    <property type="match status" value="1"/>
</dbReference>
<dbReference type="EMBL" id="JAVMIP010000001">
    <property type="protein sequence ID" value="MDS3859435.1"/>
    <property type="molecule type" value="Genomic_DNA"/>
</dbReference>
<evidence type="ECO:0000313" key="2">
    <source>
        <dbReference type="EMBL" id="MDS3859435.1"/>
    </source>
</evidence>
<dbReference type="GO" id="GO:0032259">
    <property type="term" value="P:methylation"/>
    <property type="evidence" value="ECO:0007669"/>
    <property type="project" value="UniProtKB-KW"/>
</dbReference>
<dbReference type="Pfam" id="PF08241">
    <property type="entry name" value="Methyltransf_11"/>
    <property type="match status" value="1"/>
</dbReference>
<evidence type="ECO:0000259" key="1">
    <source>
        <dbReference type="Pfam" id="PF08241"/>
    </source>
</evidence>
<dbReference type="CDD" id="cd02440">
    <property type="entry name" value="AdoMet_MTases"/>
    <property type="match status" value="1"/>
</dbReference>
<dbReference type="SUPFAM" id="SSF53335">
    <property type="entry name" value="S-adenosyl-L-methionine-dependent methyltransferases"/>
    <property type="match status" value="1"/>
</dbReference>
<sequence length="299" mass="34651">MVYSPLTGSNQVKLLQTFQVEELIQAWQYTFQIDISLEFKSYKDIYLYECLETHLQFFYPFDIEGSARLYAELMKFNWYYMSDKWEYQIALADIQGKEAILEVGSGFGTFVRVAQQQGLNIQGIELNSQAITAAQSLGLPISSKTFTDLQLQGESFDCICSFQVLEHISDPSSFITNCLALLRPKGTLILGLPNAESFLKYQYNLLDLPPHHMLRWSLNSCKALGKLFNLSLEKYKYEPLASYHISGYLDSYIEHFRVSSPLGQIWLNARTRSLWMWLLQAGLRQYLRGQSFYTLYRKT</sequence>
<dbReference type="EC" id="2.1.1.-" evidence="2"/>
<dbReference type="GO" id="GO:0008757">
    <property type="term" value="F:S-adenosylmethionine-dependent methyltransferase activity"/>
    <property type="evidence" value="ECO:0007669"/>
    <property type="project" value="InterPro"/>
</dbReference>
<keyword evidence="3" id="KW-1185">Reference proteome</keyword>
<dbReference type="RefSeq" id="WP_322876764.1">
    <property type="nucleotide sequence ID" value="NZ_JAVMIP010000001.1"/>
</dbReference>
<name>A0AAE4FQZ9_9CYAN</name>
<protein>
    <submittedName>
        <fullName evidence="2">Class I SAM-dependent methyltransferase</fullName>
        <ecNumber evidence="2">2.1.1.-</ecNumber>
    </submittedName>
</protein>
<dbReference type="Proteomes" id="UP001268256">
    <property type="component" value="Unassembled WGS sequence"/>
</dbReference>
<dbReference type="InterPro" id="IPR013216">
    <property type="entry name" value="Methyltransf_11"/>
</dbReference>
<organism evidence="2 3">
    <name type="scientific">Pseudocalidococcus azoricus BACA0444</name>
    <dbReference type="NCBI Taxonomy" id="2918990"/>
    <lineage>
        <taxon>Bacteria</taxon>
        <taxon>Bacillati</taxon>
        <taxon>Cyanobacteriota</taxon>
        <taxon>Cyanophyceae</taxon>
        <taxon>Acaryochloridales</taxon>
        <taxon>Thermosynechococcaceae</taxon>
        <taxon>Pseudocalidococcus</taxon>
        <taxon>Pseudocalidococcus azoricus</taxon>
    </lineage>
</organism>
<keyword evidence="2" id="KW-0489">Methyltransferase</keyword>
<dbReference type="InterPro" id="IPR029063">
    <property type="entry name" value="SAM-dependent_MTases_sf"/>
</dbReference>
<proteinExistence type="predicted"/>
<evidence type="ECO:0000313" key="3">
    <source>
        <dbReference type="Proteomes" id="UP001268256"/>
    </source>
</evidence>